<organism evidence="2 3">
    <name type="scientific">Candidatus Kaiserbacteria bacterium RIFCSPLOWO2_01_FULL_54_20</name>
    <dbReference type="NCBI Taxonomy" id="1798513"/>
    <lineage>
        <taxon>Bacteria</taxon>
        <taxon>Candidatus Kaiseribacteriota</taxon>
    </lineage>
</organism>
<comment type="caution">
    <text evidence="2">The sequence shown here is derived from an EMBL/GenBank/DDBJ whole genome shotgun (WGS) entry which is preliminary data.</text>
</comment>
<evidence type="ECO:0000313" key="3">
    <source>
        <dbReference type="Proteomes" id="UP000178427"/>
    </source>
</evidence>
<reference evidence="2 3" key="1">
    <citation type="journal article" date="2016" name="Nat. Commun.">
        <title>Thousands of microbial genomes shed light on interconnected biogeochemical processes in an aquifer system.</title>
        <authorList>
            <person name="Anantharaman K."/>
            <person name="Brown C.T."/>
            <person name="Hug L.A."/>
            <person name="Sharon I."/>
            <person name="Castelle C.J."/>
            <person name="Probst A.J."/>
            <person name="Thomas B.C."/>
            <person name="Singh A."/>
            <person name="Wilkins M.J."/>
            <person name="Karaoz U."/>
            <person name="Brodie E.L."/>
            <person name="Williams K.H."/>
            <person name="Hubbard S.S."/>
            <person name="Banfield J.F."/>
        </authorList>
    </citation>
    <scope>NUCLEOTIDE SEQUENCE [LARGE SCALE GENOMIC DNA]</scope>
</reference>
<name>A0A1F6EJP6_9BACT</name>
<dbReference type="EMBL" id="MFMA01000028">
    <property type="protein sequence ID" value="OGG73844.1"/>
    <property type="molecule type" value="Genomic_DNA"/>
</dbReference>
<keyword evidence="1" id="KW-1133">Transmembrane helix</keyword>
<dbReference type="AlphaFoldDB" id="A0A1F6EJP6"/>
<gene>
    <name evidence="2" type="ORF">A3A40_00110</name>
</gene>
<feature type="transmembrane region" description="Helical" evidence="1">
    <location>
        <begin position="60"/>
        <end position="81"/>
    </location>
</feature>
<evidence type="ECO:0000256" key="1">
    <source>
        <dbReference type="SAM" id="Phobius"/>
    </source>
</evidence>
<evidence type="ECO:0000313" key="2">
    <source>
        <dbReference type="EMBL" id="OGG73844.1"/>
    </source>
</evidence>
<keyword evidence="1" id="KW-0812">Transmembrane</keyword>
<accession>A0A1F6EJP6</accession>
<protein>
    <submittedName>
        <fullName evidence="2">Uncharacterized protein</fullName>
    </submittedName>
</protein>
<proteinExistence type="predicted"/>
<dbReference type="STRING" id="1798513.A3A40_00110"/>
<dbReference type="Proteomes" id="UP000178427">
    <property type="component" value="Unassembled WGS sequence"/>
</dbReference>
<keyword evidence="1" id="KW-0472">Membrane</keyword>
<sequence>MDESKHQQLQKMFDATKKILDNKESSGLSEENIKELEHTLAAISGALLSSWLPRGIVRKLLLFFFLLIGIFGSLFYSYYFLISFVIAGTFSPRIVGETAIFVGRMKGN</sequence>